<keyword evidence="4" id="KW-0648">Protein biosynthesis</keyword>
<feature type="region of interest" description="Disordered" evidence="2">
    <location>
        <begin position="619"/>
        <end position="638"/>
    </location>
</feature>
<dbReference type="InterPro" id="IPR011990">
    <property type="entry name" value="TPR-like_helical_dom_sf"/>
</dbReference>
<evidence type="ECO:0000313" key="5">
    <source>
        <dbReference type="Proteomes" id="UP000009168"/>
    </source>
</evidence>
<sequence>MSSAEQQLQQNIEEACTAVETTAASIKVSLHLQGKYLLPLEIAPSDTLLEIRQFLSDSTVLYFFSNYHFVYQNQKLNEYVEFSTYNIQNDEVLEIKFDPFDEKTAKLHVKNVKEALANPQTLSNIFSNGEAAEQKQKNKRDSSDDDEEEEDKEENTTEQKANKNENKQKEKQESQQTSEQKNKEQYSLNDALQPSLSNKFITKELNPKKVEFIECISYINYSGFNPPPHYRKIQGDFFYLSVKTLENMSYHITASPQGFFVNKSNSKDFDPEPVNKNVKFVNLVELFQQISPLFKQNLLKMVQSETSSDELNMPLLSFYKYGNKWLTAKNNASEHEWNMNRCENSLINLYGFDVSGPRDWNEELQICRDLPKSDFIQRLNRDKANIKIQSEFIEAAIEGAKAVVEGNISALNPMDPPHQQVYVYNQIFFSFALENTDHFKQETGPDASPNVTTANCDLRNLKILHKLDIPGLSVLNTCLVDYKGHRVIAQSIIPGILNSDHSNCSQYGSIDDGKTICNNPEFEEIMKKICEHFHLDDEVKFYDENKKEYTLCGSIEVKGIRGSDRRKYILDLMRLSPRDVNYSGNSDNLCCTLRNELISNYVLSKNFEAANNQLKLQEQEEMNNKTESTEQTTEEKNKKGLSKFLKMQEYMQNPENQIKLKLNSNISTKAPLVEVPKLKDQFNQLQEIGEYLMNKAIPNVINDLISNSENGRISDSRSIEEFFHIHGVNMRYLGKVLNKISKKDSPHIYLILERVILVKAMKHAFREIMRNTASPYLIQALTHALNCIFSSPEVREKLEKGEIKSTESNLVNGDNNSESKKKKKGKKGKKTTSNAQSEKIHETLNSIETCQELGGIELALPEFLSSKPSDLWKRIIHIASKRYEYKLPENINDYTPLNLKFNRLATLRDLCLTIGVHIEAKDYEFTFESVVSNLNEKPANSSQSSQSTNQNSVSSNNAANTNSSKSTLPFQPENIKNITPIVKYIEINSDDSRANLEMGQKYLIEGKANEALECFHTAAHIILNLFGPIHKDYAYCFYKISNIYFKLGDYENAIHYQKQTIQVFKKLYGIDHHQTAQAISTLAYYYFSIKKYSLAYKNMFKSLFIYSLIGGEPHPDSFHTFMNLSLMFQENEQHQASLSCLFEALDRSITVYGKDHIKIAGCYQAVALAHYDIDDIKKAIEYQQKCVAILKLNLDAEDPRVKEALLFQHKFEKTLADKKKGQTTQPIKDVNNMRQFGTNKTVKPKAQEKIEDQQFQEQQQINEREILKQKLKYAKMNAKYGTSARKPYPYDINRIAAAEQENLELQEQTQSENNKKQQPEQQQLNGKQSQQQQQQQQQAKKK</sequence>
<feature type="compositionally biased region" description="Basic residues" evidence="2">
    <location>
        <begin position="820"/>
        <end position="830"/>
    </location>
</feature>
<organism evidence="4 5">
    <name type="scientific">Tetrahymena thermophila (strain SB210)</name>
    <dbReference type="NCBI Taxonomy" id="312017"/>
    <lineage>
        <taxon>Eukaryota</taxon>
        <taxon>Sar</taxon>
        <taxon>Alveolata</taxon>
        <taxon>Ciliophora</taxon>
        <taxon>Intramacronucleata</taxon>
        <taxon>Oligohymenophorea</taxon>
        <taxon>Hymenostomatida</taxon>
        <taxon>Tetrahymenina</taxon>
        <taxon>Tetrahymenidae</taxon>
        <taxon>Tetrahymena</taxon>
    </lineage>
</organism>
<keyword evidence="4" id="KW-0396">Initiation factor</keyword>
<accession>I7M682</accession>
<feature type="compositionally biased region" description="Basic and acidic residues" evidence="2">
    <location>
        <begin position="154"/>
        <end position="173"/>
    </location>
</feature>
<dbReference type="InterPro" id="IPR028275">
    <property type="entry name" value="CLU_N"/>
</dbReference>
<name>I7M682_TETTS</name>
<dbReference type="SUPFAM" id="SSF103107">
    <property type="entry name" value="Hypothetical protein c14orf129, hspc210"/>
    <property type="match status" value="1"/>
</dbReference>
<feature type="compositionally biased region" description="Basic and acidic residues" evidence="2">
    <location>
        <begin position="622"/>
        <end position="638"/>
    </location>
</feature>
<gene>
    <name evidence="4" type="ORF">TTHERM_00648930</name>
</gene>
<dbReference type="GO" id="GO:0003743">
    <property type="term" value="F:translation initiation factor activity"/>
    <property type="evidence" value="ECO:0007669"/>
    <property type="project" value="UniProtKB-KW"/>
</dbReference>
<dbReference type="InParanoid" id="I7M682"/>
<feature type="compositionally biased region" description="Basic and acidic residues" evidence="2">
    <location>
        <begin position="132"/>
        <end position="142"/>
    </location>
</feature>
<dbReference type="PANTHER" id="PTHR12601">
    <property type="entry name" value="EUKARYOTIC TRANSLATION INITIATION FACTOR 3 SUBUNIT EIF-3"/>
    <property type="match status" value="1"/>
</dbReference>
<evidence type="ECO:0000313" key="4">
    <source>
        <dbReference type="EMBL" id="EAR84624.2"/>
    </source>
</evidence>
<dbReference type="Pfam" id="PF13424">
    <property type="entry name" value="TPR_12"/>
    <property type="match status" value="2"/>
</dbReference>
<dbReference type="InterPro" id="IPR033646">
    <property type="entry name" value="CLU-central"/>
</dbReference>
<evidence type="ECO:0000256" key="2">
    <source>
        <dbReference type="SAM" id="MobiDB-lite"/>
    </source>
</evidence>
<keyword evidence="5" id="KW-1185">Reference proteome</keyword>
<dbReference type="KEGG" id="tet:TTHERM_00648930"/>
<dbReference type="Pfam" id="PF13236">
    <property type="entry name" value="CLU"/>
    <property type="match status" value="1"/>
</dbReference>
<feature type="region of interest" description="Disordered" evidence="2">
    <location>
        <begin position="123"/>
        <end position="189"/>
    </location>
</feature>
<dbReference type="OrthoDB" id="1414216at2759"/>
<dbReference type="Proteomes" id="UP000009168">
    <property type="component" value="Unassembled WGS sequence"/>
</dbReference>
<dbReference type="InterPro" id="IPR025697">
    <property type="entry name" value="CLU_dom"/>
</dbReference>
<feature type="region of interest" description="Disordered" evidence="2">
    <location>
        <begin position="800"/>
        <end position="840"/>
    </location>
</feature>
<dbReference type="PROSITE" id="PS51823">
    <property type="entry name" value="CLU"/>
    <property type="match status" value="1"/>
</dbReference>
<feature type="compositionally biased region" description="Low complexity" evidence="2">
    <location>
        <begin position="939"/>
        <end position="967"/>
    </location>
</feature>
<feature type="compositionally biased region" description="Low complexity" evidence="2">
    <location>
        <begin position="1319"/>
        <end position="1342"/>
    </location>
</feature>
<dbReference type="eggNOG" id="KOG1839">
    <property type="taxonomic scope" value="Eukaryota"/>
</dbReference>
<protein>
    <submittedName>
        <fullName evidence="4">Translation initiation factor, putative</fullName>
    </submittedName>
</protein>
<dbReference type="EMBL" id="GG662698">
    <property type="protein sequence ID" value="EAR84624.2"/>
    <property type="molecule type" value="Genomic_DNA"/>
</dbReference>
<feature type="compositionally biased region" description="Acidic residues" evidence="2">
    <location>
        <begin position="143"/>
        <end position="153"/>
    </location>
</feature>
<evidence type="ECO:0000256" key="1">
    <source>
        <dbReference type="ARBA" id="ARBA00022490"/>
    </source>
</evidence>
<dbReference type="GO" id="GO:0005737">
    <property type="term" value="C:cytoplasm"/>
    <property type="evidence" value="ECO:0007669"/>
    <property type="project" value="TreeGrafter"/>
</dbReference>
<dbReference type="PANTHER" id="PTHR12601:SF6">
    <property type="entry name" value="CLUSTERED MITOCHONDRIA PROTEIN HOMOLOG"/>
    <property type="match status" value="1"/>
</dbReference>
<dbReference type="SUPFAM" id="SSF48452">
    <property type="entry name" value="TPR-like"/>
    <property type="match status" value="1"/>
</dbReference>
<dbReference type="CDD" id="cd15466">
    <property type="entry name" value="CLU-central"/>
    <property type="match status" value="1"/>
</dbReference>
<feature type="domain" description="Clu" evidence="3">
    <location>
        <begin position="333"/>
        <end position="583"/>
    </location>
</feature>
<dbReference type="Pfam" id="PF12807">
    <property type="entry name" value="eIF3_p135"/>
    <property type="match status" value="1"/>
</dbReference>
<feature type="region of interest" description="Disordered" evidence="2">
    <location>
        <begin position="1299"/>
        <end position="1342"/>
    </location>
</feature>
<dbReference type="InterPro" id="IPR027523">
    <property type="entry name" value="CLU_prot"/>
</dbReference>
<dbReference type="SUPFAM" id="SSF54236">
    <property type="entry name" value="Ubiquitin-like"/>
    <property type="match status" value="1"/>
</dbReference>
<proteinExistence type="predicted"/>
<feature type="region of interest" description="Disordered" evidence="2">
    <location>
        <begin position="936"/>
        <end position="971"/>
    </location>
</feature>
<dbReference type="InterPro" id="IPR029071">
    <property type="entry name" value="Ubiquitin-like_domsf"/>
</dbReference>
<reference evidence="5" key="1">
    <citation type="journal article" date="2006" name="PLoS Biol.">
        <title>Macronuclear genome sequence of the ciliate Tetrahymena thermophila, a model eukaryote.</title>
        <authorList>
            <person name="Eisen J.A."/>
            <person name="Coyne R.S."/>
            <person name="Wu M."/>
            <person name="Wu D."/>
            <person name="Thiagarajan M."/>
            <person name="Wortman J.R."/>
            <person name="Badger J.H."/>
            <person name="Ren Q."/>
            <person name="Amedeo P."/>
            <person name="Jones K.M."/>
            <person name="Tallon L.J."/>
            <person name="Delcher A.L."/>
            <person name="Salzberg S.L."/>
            <person name="Silva J.C."/>
            <person name="Haas B.J."/>
            <person name="Majoros W.H."/>
            <person name="Farzad M."/>
            <person name="Carlton J.M."/>
            <person name="Smith R.K. Jr."/>
            <person name="Garg J."/>
            <person name="Pearlman R.E."/>
            <person name="Karrer K.M."/>
            <person name="Sun L."/>
            <person name="Manning G."/>
            <person name="Elde N.C."/>
            <person name="Turkewitz A.P."/>
            <person name="Asai D.J."/>
            <person name="Wilkes D.E."/>
            <person name="Wang Y."/>
            <person name="Cai H."/>
            <person name="Collins K."/>
            <person name="Stewart B.A."/>
            <person name="Lee S.R."/>
            <person name="Wilamowska K."/>
            <person name="Weinberg Z."/>
            <person name="Ruzzo W.L."/>
            <person name="Wloga D."/>
            <person name="Gaertig J."/>
            <person name="Frankel J."/>
            <person name="Tsao C.-C."/>
            <person name="Gorovsky M.A."/>
            <person name="Keeling P.J."/>
            <person name="Waller R.F."/>
            <person name="Patron N.J."/>
            <person name="Cherry J.M."/>
            <person name="Stover N.A."/>
            <person name="Krieger C.J."/>
            <person name="del Toro C."/>
            <person name="Ryder H.F."/>
            <person name="Williamson S.C."/>
            <person name="Barbeau R.A."/>
            <person name="Hamilton E.P."/>
            <person name="Orias E."/>
        </authorList>
    </citation>
    <scope>NUCLEOTIDE SEQUENCE [LARGE SCALE GENOMIC DNA]</scope>
    <source>
        <strain evidence="5">SB210</strain>
    </source>
</reference>
<dbReference type="InterPro" id="IPR023231">
    <property type="entry name" value="GSKIP_dom_sf"/>
</dbReference>
<feature type="compositionally biased region" description="Polar residues" evidence="2">
    <location>
        <begin position="806"/>
        <end position="816"/>
    </location>
</feature>
<evidence type="ECO:0000259" key="3">
    <source>
        <dbReference type="PROSITE" id="PS51823"/>
    </source>
</evidence>
<dbReference type="SMART" id="SM00028">
    <property type="entry name" value="TPR"/>
    <property type="match status" value="4"/>
</dbReference>
<dbReference type="InterPro" id="IPR019734">
    <property type="entry name" value="TPR_rpt"/>
</dbReference>
<keyword evidence="1" id="KW-0963">Cytoplasm</keyword>
<feature type="compositionally biased region" description="Low complexity" evidence="2">
    <location>
        <begin position="1299"/>
        <end position="1312"/>
    </location>
</feature>
<dbReference type="FunFam" id="3.30.2280.10:FF:000002">
    <property type="entry name" value="Clustered mitochondria protein homolog"/>
    <property type="match status" value="1"/>
</dbReference>
<dbReference type="Gene3D" id="1.25.40.10">
    <property type="entry name" value="Tetratricopeptide repeat domain"/>
    <property type="match status" value="1"/>
</dbReference>
<dbReference type="Pfam" id="PF15044">
    <property type="entry name" value="CLU_N"/>
    <property type="match status" value="1"/>
</dbReference>
<dbReference type="GeneID" id="7840227"/>
<dbReference type="Gene3D" id="3.30.2280.10">
    <property type="entry name" value="Hypothetical protein (hspc210)"/>
    <property type="match status" value="1"/>
</dbReference>
<feature type="compositionally biased region" description="Polar residues" evidence="2">
    <location>
        <begin position="831"/>
        <end position="840"/>
    </location>
</feature>
<dbReference type="RefSeq" id="XP_001032287.2">
    <property type="nucleotide sequence ID" value="XM_001032287.2"/>
</dbReference>